<dbReference type="PANTHER" id="PTHR22807:SF61">
    <property type="entry name" value="NOL1_NOP2_SUN FAMILY PROTEIN _ ANTITERMINATION NUSB DOMAIN-CONTAINING PROTEIN"/>
    <property type="match status" value="1"/>
</dbReference>
<dbReference type="SUPFAM" id="SSF48013">
    <property type="entry name" value="NusB-like"/>
    <property type="match status" value="1"/>
</dbReference>
<organism evidence="7 8">
    <name type="scientific">Ruegeria sediminis</name>
    <dbReference type="NCBI Taxonomy" id="2583820"/>
    <lineage>
        <taxon>Bacteria</taxon>
        <taxon>Pseudomonadati</taxon>
        <taxon>Pseudomonadota</taxon>
        <taxon>Alphaproteobacteria</taxon>
        <taxon>Rhodobacterales</taxon>
        <taxon>Roseobacteraceae</taxon>
        <taxon>Ruegeria</taxon>
    </lineage>
</organism>
<comment type="similarity">
    <text evidence="5">Belongs to the class I-like SAM-binding methyltransferase superfamily. RsmB/NOP family.</text>
</comment>
<protein>
    <submittedName>
        <fullName evidence="7">Methyltransferase domain-containing protein</fullName>
    </submittedName>
</protein>
<keyword evidence="8" id="KW-1185">Reference proteome</keyword>
<dbReference type="InterPro" id="IPR001678">
    <property type="entry name" value="MeTrfase_RsmB-F_NOP2_dom"/>
</dbReference>
<dbReference type="PRINTS" id="PR02008">
    <property type="entry name" value="RCMTFAMILY"/>
</dbReference>
<keyword evidence="1 5" id="KW-0489">Methyltransferase</keyword>
<dbReference type="InterPro" id="IPR023267">
    <property type="entry name" value="RCMT"/>
</dbReference>
<dbReference type="InterPro" id="IPR049560">
    <property type="entry name" value="MeTrfase_RsmB-F_NOP2_cat"/>
</dbReference>
<accession>A0ABY2WTH7</accession>
<keyword evidence="4 5" id="KW-0694">RNA-binding</keyword>
<dbReference type="GO" id="GO:0032259">
    <property type="term" value="P:methylation"/>
    <property type="evidence" value="ECO:0007669"/>
    <property type="project" value="UniProtKB-KW"/>
</dbReference>
<dbReference type="Gene3D" id="3.40.50.150">
    <property type="entry name" value="Vaccinia Virus protein VP39"/>
    <property type="match status" value="1"/>
</dbReference>
<feature type="active site" description="Nucleophile" evidence="5">
    <location>
        <position position="350"/>
    </location>
</feature>
<dbReference type="PANTHER" id="PTHR22807">
    <property type="entry name" value="NOP2 YEAST -RELATED NOL1/NOP2/FMU SUN DOMAIN-CONTAINING"/>
    <property type="match status" value="1"/>
</dbReference>
<evidence type="ECO:0000256" key="1">
    <source>
        <dbReference type="ARBA" id="ARBA00022603"/>
    </source>
</evidence>
<dbReference type="InterPro" id="IPR035926">
    <property type="entry name" value="NusB-like_sf"/>
</dbReference>
<proteinExistence type="inferred from homology"/>
<feature type="binding site" evidence="5">
    <location>
        <position position="257"/>
    </location>
    <ligand>
        <name>S-adenosyl-L-methionine</name>
        <dbReference type="ChEBI" id="CHEBI:59789"/>
    </ligand>
</feature>
<evidence type="ECO:0000313" key="7">
    <source>
        <dbReference type="EMBL" id="TMV04828.1"/>
    </source>
</evidence>
<comment type="caution">
    <text evidence="5">Lacks conserved residue(s) required for the propagation of feature annotation.</text>
</comment>
<gene>
    <name evidence="7" type="ORF">FGK63_17250</name>
</gene>
<dbReference type="SUPFAM" id="SSF53335">
    <property type="entry name" value="S-adenosyl-L-methionine-dependent methyltransferases"/>
    <property type="match status" value="1"/>
</dbReference>
<evidence type="ECO:0000259" key="6">
    <source>
        <dbReference type="PROSITE" id="PS51686"/>
    </source>
</evidence>
<dbReference type="Gene3D" id="1.10.940.10">
    <property type="entry name" value="NusB-like"/>
    <property type="match status" value="1"/>
</dbReference>
<keyword evidence="3 5" id="KW-0949">S-adenosyl-L-methionine</keyword>
<keyword evidence="2 5" id="KW-0808">Transferase</keyword>
<feature type="domain" description="SAM-dependent MTase RsmB/NOP-type" evidence="6">
    <location>
        <begin position="132"/>
        <end position="418"/>
    </location>
</feature>
<dbReference type="RefSeq" id="WP_138844576.1">
    <property type="nucleotide sequence ID" value="NZ_VCPD01000007.1"/>
</dbReference>
<dbReference type="CDD" id="cd02440">
    <property type="entry name" value="AdoMet_MTases"/>
    <property type="match status" value="1"/>
</dbReference>
<feature type="binding site" evidence="5">
    <location>
        <position position="297"/>
    </location>
    <ligand>
        <name>S-adenosyl-L-methionine</name>
        <dbReference type="ChEBI" id="CHEBI:59789"/>
    </ligand>
</feature>
<dbReference type="InterPro" id="IPR029063">
    <property type="entry name" value="SAM-dependent_MTases_sf"/>
</dbReference>
<comment type="caution">
    <text evidence="7">The sequence shown here is derived from an EMBL/GenBank/DDBJ whole genome shotgun (WGS) entry which is preliminary data.</text>
</comment>
<evidence type="ECO:0000313" key="8">
    <source>
        <dbReference type="Proteomes" id="UP001193035"/>
    </source>
</evidence>
<sequence length="419" mass="44664">MADGATTARRSAIYLLDQILGEGRLLPECLAAGALDRLSPEDRARAQRLTLETLRGLERADRLLGGHLQKTPALTVRNALRLGTVELCQGAAAHGVVNSMVEIIGRSRKHGRLKGLVNAVLRKVAAEGPDAWPRMRVPRLPDWLRGPLVEAWGAEAVAGMERAHFAGAPLDLTLKPGASAPGGEVLPTGSIRLHEAGQVSALPGFADGDWWVQDAAAALPARVLNPVPGERVLDLCAAPGGKTMQLAAAGAAVTALDISETRMARLRDNLNRTGLSAELVVGDALEHQGQYDAVLLDAPCSATGTIRRHPDLPQAKDGSEFGGLIELQAQMLARAWGLLKPGGRLVYCTCSLLPDEGEVQIEGVLDFFADMSVDRAALDLPGVDPAWITEEGGLRLRPDYWPERGGMDGFYIACLRKAR</sequence>
<dbReference type="GO" id="GO:0008168">
    <property type="term" value="F:methyltransferase activity"/>
    <property type="evidence" value="ECO:0007669"/>
    <property type="project" value="UniProtKB-KW"/>
</dbReference>
<dbReference type="EMBL" id="VCPD01000007">
    <property type="protein sequence ID" value="TMV04828.1"/>
    <property type="molecule type" value="Genomic_DNA"/>
</dbReference>
<dbReference type="Pfam" id="PF01189">
    <property type="entry name" value="Methyltr_RsmB-F"/>
    <property type="match status" value="1"/>
</dbReference>
<dbReference type="PROSITE" id="PS51686">
    <property type="entry name" value="SAM_MT_RSMB_NOP"/>
    <property type="match status" value="1"/>
</dbReference>
<name>A0ABY2WTH7_9RHOB</name>
<evidence type="ECO:0000256" key="2">
    <source>
        <dbReference type="ARBA" id="ARBA00022679"/>
    </source>
</evidence>
<dbReference type="InterPro" id="IPR006027">
    <property type="entry name" value="NusB_RsmB_TIM44"/>
</dbReference>
<reference evidence="7 8" key="1">
    <citation type="submission" date="2019-05" db="EMBL/GenBank/DDBJ databases">
        <title>Ruegeria sp. nov., isolated from tidal flat.</title>
        <authorList>
            <person name="Kim W."/>
        </authorList>
    </citation>
    <scope>NUCLEOTIDE SEQUENCE [LARGE SCALE GENOMIC DNA]</scope>
    <source>
        <strain evidence="7 8">CAU 1488</strain>
    </source>
</reference>
<dbReference type="Pfam" id="PF01029">
    <property type="entry name" value="NusB"/>
    <property type="match status" value="1"/>
</dbReference>
<dbReference type="Proteomes" id="UP001193035">
    <property type="component" value="Unassembled WGS sequence"/>
</dbReference>
<evidence type="ECO:0000256" key="5">
    <source>
        <dbReference type="PROSITE-ProRule" id="PRU01023"/>
    </source>
</evidence>
<feature type="binding site" evidence="5">
    <location>
        <begin position="236"/>
        <end position="242"/>
    </location>
    <ligand>
        <name>S-adenosyl-L-methionine</name>
        <dbReference type="ChEBI" id="CHEBI:59789"/>
    </ligand>
</feature>
<evidence type="ECO:0000256" key="4">
    <source>
        <dbReference type="ARBA" id="ARBA00022884"/>
    </source>
</evidence>
<evidence type="ECO:0000256" key="3">
    <source>
        <dbReference type="ARBA" id="ARBA00022691"/>
    </source>
</evidence>